<evidence type="ECO:0000256" key="6">
    <source>
        <dbReference type="ARBA" id="ARBA00022989"/>
    </source>
</evidence>
<sequence>MSLPEDKKEPSNVKERVKRKFTIKVKDVQLREQLSKLIRYITLAGCLIAMLVQLKQCFQKLTVPPVTTHTRFHVNDSLWYPALTLCREPPFRKEVLTKYGLAASPRYTSHWRNFPWNEATIEQMYTEATYPANEILLLYGLNGEERKFYMKIQWFTPIFLLGINNLDIQLESAFYFESGMCHTLLPKATTTEAGVDVGYSILVTHSGDQGDNQPSGWHLYVHEPSENWTEHKMQSLGRQEALYVEVGEEIHVRIAVQEFHHMNTGQTRYCVDNVDGGEVRCAERCRWEQKAVDNCVAPWMPGVDLPECDNDNDTIRLIISYLKFDQCTGDCCGCKPSCRFVRYDALPVTRKPFPEPMSQIYVYFTARLVTLMEEKSAYDLSTFIAELGGSLGFLLGLSVLGLLSFFEKCVDLVIMKIPKKSIDTSSP</sequence>
<feature type="transmembrane region" description="Helical" evidence="13">
    <location>
        <begin position="383"/>
        <end position="406"/>
    </location>
</feature>
<evidence type="ECO:0000256" key="7">
    <source>
        <dbReference type="ARBA" id="ARBA00023053"/>
    </source>
</evidence>
<keyword evidence="14" id="KW-1185">Reference proteome</keyword>
<evidence type="ECO:0000256" key="10">
    <source>
        <dbReference type="ARBA" id="ARBA00023201"/>
    </source>
</evidence>
<evidence type="ECO:0000256" key="1">
    <source>
        <dbReference type="ARBA" id="ARBA00004141"/>
    </source>
</evidence>
<dbReference type="RefSeq" id="XP_024941789.1">
    <property type="nucleotide sequence ID" value="XM_025086021.1"/>
</dbReference>
<keyword evidence="3 12" id="KW-0813">Transport</keyword>
<dbReference type="Proteomes" id="UP000694920">
    <property type="component" value="Unplaced"/>
</dbReference>
<evidence type="ECO:0000256" key="12">
    <source>
        <dbReference type="RuleBase" id="RU000679"/>
    </source>
</evidence>
<keyword evidence="6 13" id="KW-1133">Transmembrane helix</keyword>
<dbReference type="PANTHER" id="PTHR11690:SF248">
    <property type="entry name" value="PICKPOCKET 17, ISOFORM A"/>
    <property type="match status" value="1"/>
</dbReference>
<keyword evidence="7" id="KW-0915">Sodium</keyword>
<accession>A0AAJ7RJK7</accession>
<dbReference type="PANTHER" id="PTHR11690">
    <property type="entry name" value="AMILORIDE-SENSITIVE SODIUM CHANNEL-RELATED"/>
    <property type="match status" value="1"/>
</dbReference>
<dbReference type="PRINTS" id="PR01078">
    <property type="entry name" value="AMINACHANNEL"/>
</dbReference>
<dbReference type="InterPro" id="IPR001873">
    <property type="entry name" value="ENaC"/>
</dbReference>
<dbReference type="GO" id="GO:0015280">
    <property type="term" value="F:ligand-gated sodium channel activity"/>
    <property type="evidence" value="ECO:0007669"/>
    <property type="project" value="TreeGrafter"/>
</dbReference>
<dbReference type="GO" id="GO:0005886">
    <property type="term" value="C:plasma membrane"/>
    <property type="evidence" value="ECO:0007669"/>
    <property type="project" value="TreeGrafter"/>
</dbReference>
<evidence type="ECO:0000256" key="3">
    <source>
        <dbReference type="ARBA" id="ARBA00022448"/>
    </source>
</evidence>
<evidence type="ECO:0000256" key="11">
    <source>
        <dbReference type="ARBA" id="ARBA00023303"/>
    </source>
</evidence>
<proteinExistence type="inferred from homology"/>
<keyword evidence="10 12" id="KW-0739">Sodium transport</keyword>
<reference evidence="15" key="1">
    <citation type="submission" date="2025-08" db="UniProtKB">
        <authorList>
            <consortium name="RefSeq"/>
        </authorList>
    </citation>
    <scope>IDENTIFICATION</scope>
</reference>
<dbReference type="AlphaFoldDB" id="A0AAJ7RJK7"/>
<evidence type="ECO:0000256" key="5">
    <source>
        <dbReference type="ARBA" id="ARBA00022692"/>
    </source>
</evidence>
<evidence type="ECO:0000313" key="15">
    <source>
        <dbReference type="RefSeq" id="XP_024941789.1"/>
    </source>
</evidence>
<keyword evidence="5 12" id="KW-0812">Transmembrane</keyword>
<evidence type="ECO:0000256" key="13">
    <source>
        <dbReference type="SAM" id="Phobius"/>
    </source>
</evidence>
<protein>
    <submittedName>
        <fullName evidence="15">Acid-sensing ion channel 4 isoform X1</fullName>
    </submittedName>
</protein>
<comment type="subcellular location">
    <subcellularLocation>
        <location evidence="1">Membrane</location>
        <topology evidence="1">Multi-pass membrane protein</topology>
    </subcellularLocation>
</comment>
<evidence type="ECO:0000256" key="4">
    <source>
        <dbReference type="ARBA" id="ARBA00022461"/>
    </source>
</evidence>
<comment type="similarity">
    <text evidence="2 12">Belongs to the amiloride-sensitive sodium channel (TC 1.A.6) family.</text>
</comment>
<keyword evidence="4 12" id="KW-0894">Sodium channel</keyword>
<keyword evidence="8 12" id="KW-0406">Ion transport</keyword>
<name>A0AAJ7RJK7_CEPCN</name>
<dbReference type="Pfam" id="PF00858">
    <property type="entry name" value="ASC"/>
    <property type="match status" value="1"/>
</dbReference>
<evidence type="ECO:0000256" key="2">
    <source>
        <dbReference type="ARBA" id="ARBA00007193"/>
    </source>
</evidence>
<evidence type="ECO:0000256" key="8">
    <source>
        <dbReference type="ARBA" id="ARBA00023065"/>
    </source>
</evidence>
<dbReference type="Gene3D" id="1.10.287.770">
    <property type="entry name" value="YojJ-like"/>
    <property type="match status" value="1"/>
</dbReference>
<evidence type="ECO:0000256" key="9">
    <source>
        <dbReference type="ARBA" id="ARBA00023136"/>
    </source>
</evidence>
<keyword evidence="11 12" id="KW-0407">Ion channel</keyword>
<dbReference type="GeneID" id="107268751"/>
<gene>
    <name evidence="15" type="primary">LOC107268751</name>
</gene>
<organism evidence="14 15">
    <name type="scientific">Cephus cinctus</name>
    <name type="common">Wheat stem sawfly</name>
    <dbReference type="NCBI Taxonomy" id="211228"/>
    <lineage>
        <taxon>Eukaryota</taxon>
        <taxon>Metazoa</taxon>
        <taxon>Ecdysozoa</taxon>
        <taxon>Arthropoda</taxon>
        <taxon>Hexapoda</taxon>
        <taxon>Insecta</taxon>
        <taxon>Pterygota</taxon>
        <taxon>Neoptera</taxon>
        <taxon>Endopterygota</taxon>
        <taxon>Hymenoptera</taxon>
        <taxon>Cephoidea</taxon>
        <taxon>Cephidae</taxon>
        <taxon>Cephus</taxon>
    </lineage>
</organism>
<evidence type="ECO:0000313" key="14">
    <source>
        <dbReference type="Proteomes" id="UP000694920"/>
    </source>
</evidence>
<keyword evidence="9 13" id="KW-0472">Membrane</keyword>